<dbReference type="EMBL" id="FWXT01000003">
    <property type="protein sequence ID" value="SMC97663.1"/>
    <property type="molecule type" value="Genomic_DNA"/>
</dbReference>
<feature type="domain" description="Peptidase M28" evidence="2">
    <location>
        <begin position="99"/>
        <end position="292"/>
    </location>
</feature>
<dbReference type="PANTHER" id="PTHR12147:SF26">
    <property type="entry name" value="PEPTIDASE M28 DOMAIN-CONTAINING PROTEIN"/>
    <property type="match status" value="1"/>
</dbReference>
<dbReference type="GO" id="GO:0008235">
    <property type="term" value="F:metalloexopeptidase activity"/>
    <property type="evidence" value="ECO:0007669"/>
    <property type="project" value="InterPro"/>
</dbReference>
<dbReference type="InterPro" id="IPR045175">
    <property type="entry name" value="M28_fam"/>
</dbReference>
<dbReference type="GO" id="GO:0006508">
    <property type="term" value="P:proteolysis"/>
    <property type="evidence" value="ECO:0007669"/>
    <property type="project" value="InterPro"/>
</dbReference>
<dbReference type="PANTHER" id="PTHR12147">
    <property type="entry name" value="METALLOPEPTIDASE M28 FAMILY MEMBER"/>
    <property type="match status" value="1"/>
</dbReference>
<dbReference type="STRING" id="151894.SAMN04488524_3904"/>
<reference evidence="4" key="1">
    <citation type="submission" date="2017-04" db="EMBL/GenBank/DDBJ databases">
        <authorList>
            <person name="Varghese N."/>
            <person name="Submissions S."/>
        </authorList>
    </citation>
    <scope>NUCLEOTIDE SEQUENCE [LARGE SCALE GENOMIC DNA]</scope>
    <source>
        <strain evidence="4">DSM 12126</strain>
    </source>
</reference>
<dbReference type="Gene3D" id="3.40.630.10">
    <property type="entry name" value="Zn peptidases"/>
    <property type="match status" value="1"/>
</dbReference>
<protein>
    <submittedName>
        <fullName evidence="3">Peptidase family M28</fullName>
    </submittedName>
</protein>
<feature type="signal peptide" evidence="1">
    <location>
        <begin position="1"/>
        <end position="21"/>
    </location>
</feature>
<dbReference type="RefSeq" id="WP_084240670.1">
    <property type="nucleotide sequence ID" value="NZ_FWXT01000003.1"/>
</dbReference>
<proteinExistence type="predicted"/>
<dbReference type="OrthoDB" id="9764939at2"/>
<keyword evidence="1" id="KW-0732">Signal</keyword>
<feature type="chain" id="PRO_5012099711" evidence="1">
    <location>
        <begin position="22"/>
        <end position="322"/>
    </location>
</feature>
<evidence type="ECO:0000313" key="3">
    <source>
        <dbReference type="EMBL" id="SMC97663.1"/>
    </source>
</evidence>
<evidence type="ECO:0000256" key="1">
    <source>
        <dbReference type="SAM" id="SignalP"/>
    </source>
</evidence>
<evidence type="ECO:0000259" key="2">
    <source>
        <dbReference type="Pfam" id="PF04389"/>
    </source>
</evidence>
<accession>A0A1W2DJM2</accession>
<organism evidence="3 4">
    <name type="scientific">Pedobacter africanus</name>
    <dbReference type="NCBI Taxonomy" id="151894"/>
    <lineage>
        <taxon>Bacteria</taxon>
        <taxon>Pseudomonadati</taxon>
        <taxon>Bacteroidota</taxon>
        <taxon>Sphingobacteriia</taxon>
        <taxon>Sphingobacteriales</taxon>
        <taxon>Sphingobacteriaceae</taxon>
        <taxon>Pedobacter</taxon>
    </lineage>
</organism>
<gene>
    <name evidence="3" type="ORF">SAMN04488524_3904</name>
</gene>
<name>A0A1W2DJM2_9SPHI</name>
<dbReference type="AlphaFoldDB" id="A0A1W2DJM2"/>
<dbReference type="Proteomes" id="UP000192756">
    <property type="component" value="Unassembled WGS sequence"/>
</dbReference>
<sequence>MNTKKYLLVAIYTSLSITAFSQSEVTEKEIKAHISFLASPEMAGRFPGTAENKKVVAYLIKEFKKSGIRPYGKSYTQDFTAKIRVKKGTTDTPRVLTQNVIGFIEGSDPLLKQEFIVLGAHYDHLGMGGPSSKKPDTTGVHLGADDNASGTAALLEIGEKLATNRKQLKRSVLLIAFGAEEQGLLGSKYFVEHPVIPLQSIKLMLNMDMVGRMNAEKQLYMGGAASFNGGVELMKQLGPEAGINPIVIAYDVGGSDHVSFYKKDISVLGFHTGGHPQYHTPEDQASLINVAGEKLVCDYVYKAILSVANRKEAIVFVPEKKN</sequence>
<dbReference type="InterPro" id="IPR007484">
    <property type="entry name" value="Peptidase_M28"/>
</dbReference>
<dbReference type="SUPFAM" id="SSF53187">
    <property type="entry name" value="Zn-dependent exopeptidases"/>
    <property type="match status" value="1"/>
</dbReference>
<keyword evidence="4" id="KW-1185">Reference proteome</keyword>
<evidence type="ECO:0000313" key="4">
    <source>
        <dbReference type="Proteomes" id="UP000192756"/>
    </source>
</evidence>
<dbReference type="Pfam" id="PF04389">
    <property type="entry name" value="Peptidase_M28"/>
    <property type="match status" value="1"/>
</dbReference>